<evidence type="ECO:0000313" key="3">
    <source>
        <dbReference type="Proteomes" id="UP000509448"/>
    </source>
</evidence>
<dbReference type="EMBL" id="AP018732">
    <property type="protein sequence ID" value="BBE42722.1"/>
    <property type="molecule type" value="Genomic_DNA"/>
</dbReference>
<feature type="domain" description="Transcription regulator PadR N-terminal" evidence="1">
    <location>
        <begin position="18"/>
        <end position="84"/>
    </location>
</feature>
<evidence type="ECO:0000259" key="1">
    <source>
        <dbReference type="Pfam" id="PF03551"/>
    </source>
</evidence>
<dbReference type="InterPro" id="IPR036390">
    <property type="entry name" value="WH_DNA-bd_sf"/>
</dbReference>
<dbReference type="PANTHER" id="PTHR43252">
    <property type="entry name" value="TRANSCRIPTIONAL REGULATOR YQJI"/>
    <property type="match status" value="1"/>
</dbReference>
<dbReference type="AlphaFoldDB" id="A0A4P2VHN7"/>
<dbReference type="InterPro" id="IPR005149">
    <property type="entry name" value="Tscrpt_reg_PadR_N"/>
</dbReference>
<dbReference type="OrthoDB" id="15388at2157"/>
<dbReference type="PANTHER" id="PTHR43252:SF5">
    <property type="entry name" value="TRANSCRIPTIONAL REGULATOR, PADR-LIKE FAMILY"/>
    <property type="match status" value="1"/>
</dbReference>
<dbReference type="Gene3D" id="1.10.10.10">
    <property type="entry name" value="Winged helix-like DNA-binding domain superfamily/Winged helix DNA-binding domain"/>
    <property type="match status" value="1"/>
</dbReference>
<protein>
    <submittedName>
        <fullName evidence="2">Transcriptional regulator, PadR family</fullName>
    </submittedName>
</protein>
<dbReference type="KEGG" id="ccai:NAS2_1334"/>
<accession>A0A4P2VHN7</accession>
<name>A0A4P2VHN7_9ARCH</name>
<organism evidence="2 3">
    <name type="scientific">Conexivisphaera calida</name>
    <dbReference type="NCBI Taxonomy" id="1874277"/>
    <lineage>
        <taxon>Archaea</taxon>
        <taxon>Nitrososphaerota</taxon>
        <taxon>Conexivisphaeria</taxon>
        <taxon>Conexivisphaerales</taxon>
        <taxon>Conexivisphaeraceae</taxon>
        <taxon>Conexivisphaera</taxon>
    </lineage>
</organism>
<evidence type="ECO:0000313" key="2">
    <source>
        <dbReference type="EMBL" id="BBE42722.1"/>
    </source>
</evidence>
<gene>
    <name evidence="2" type="ORF">NAS2_1334</name>
</gene>
<dbReference type="SUPFAM" id="SSF46785">
    <property type="entry name" value="Winged helix' DNA-binding domain"/>
    <property type="match status" value="1"/>
</dbReference>
<sequence>MIPMPRSYHGHGALRGLVLWVLSQSPANGAEIISTIEKMWWGLWRPSPGAVYPLLSSMAEEGVISRGPDGRYELTERGRRELEESYWVPQRKPMSVDVAIEELDGYVRYLEEVRGSGSLAGRGKRIAEIAERLRRLSEDA</sequence>
<dbReference type="GeneID" id="55585148"/>
<reference evidence="2 3" key="1">
    <citation type="journal article" date="2019" name="ISME J.">
        <title>Isolation and characterization of a thermophilic sulfur- and iron-reducing thaumarchaeote from a terrestrial acidic hot spring.</title>
        <authorList>
            <person name="Kato S."/>
            <person name="Itoh T."/>
            <person name="Yuki M."/>
            <person name="Nagamori M."/>
            <person name="Ohnishi M."/>
            <person name="Uematsu K."/>
            <person name="Suzuki K."/>
            <person name="Takashina T."/>
            <person name="Ohkuma M."/>
        </authorList>
    </citation>
    <scope>NUCLEOTIDE SEQUENCE [LARGE SCALE GENOMIC DNA]</scope>
    <source>
        <strain evidence="2 3">NAS-02</strain>
    </source>
</reference>
<dbReference type="Proteomes" id="UP000509448">
    <property type="component" value="Chromosome"/>
</dbReference>
<keyword evidence="3" id="KW-1185">Reference proteome</keyword>
<dbReference type="InterPro" id="IPR036388">
    <property type="entry name" value="WH-like_DNA-bd_sf"/>
</dbReference>
<dbReference type="RefSeq" id="WP_174448930.1">
    <property type="nucleotide sequence ID" value="NZ_AP018732.1"/>
</dbReference>
<proteinExistence type="predicted"/>
<dbReference type="Pfam" id="PF03551">
    <property type="entry name" value="PadR"/>
    <property type="match status" value="1"/>
</dbReference>